<feature type="chain" id="PRO_5011607532" description="Glutathione peroxidase" evidence="6">
    <location>
        <begin position="21"/>
        <end position="172"/>
    </location>
</feature>
<dbReference type="PROSITE" id="PS51352">
    <property type="entry name" value="THIOREDOXIN_2"/>
    <property type="match status" value="1"/>
</dbReference>
<dbReference type="InterPro" id="IPR000889">
    <property type="entry name" value="Glutathione_peroxidase"/>
</dbReference>
<keyword evidence="9" id="KW-1185">Reference proteome</keyword>
<dbReference type="AlphaFoldDB" id="A0A1I6H2L7"/>
<dbReference type="Pfam" id="PF00255">
    <property type="entry name" value="GSHPx"/>
    <property type="match status" value="1"/>
</dbReference>
<feature type="domain" description="Thioredoxin" evidence="7">
    <location>
        <begin position="12"/>
        <end position="170"/>
    </location>
</feature>
<dbReference type="PANTHER" id="PTHR11592">
    <property type="entry name" value="GLUTATHIONE PEROXIDASE"/>
    <property type="match status" value="1"/>
</dbReference>
<dbReference type="PRINTS" id="PR01011">
    <property type="entry name" value="GLUTPROXDASE"/>
</dbReference>
<dbReference type="InterPro" id="IPR029759">
    <property type="entry name" value="GPX_AS"/>
</dbReference>
<feature type="signal peptide" evidence="6">
    <location>
        <begin position="1"/>
        <end position="20"/>
    </location>
</feature>
<evidence type="ECO:0000313" key="9">
    <source>
        <dbReference type="Proteomes" id="UP000199658"/>
    </source>
</evidence>
<dbReference type="PANTHER" id="PTHR11592:SF78">
    <property type="entry name" value="GLUTATHIONE PEROXIDASE"/>
    <property type="match status" value="1"/>
</dbReference>
<dbReference type="PIRSF" id="PIRSF000303">
    <property type="entry name" value="Glutathion_perox"/>
    <property type="match status" value="1"/>
</dbReference>
<dbReference type="Proteomes" id="UP000199658">
    <property type="component" value="Unassembled WGS sequence"/>
</dbReference>
<dbReference type="RefSeq" id="WP_090216998.1">
    <property type="nucleotide sequence ID" value="NZ_FOYO01000001.1"/>
</dbReference>
<keyword evidence="3 5" id="KW-0560">Oxidoreductase</keyword>
<dbReference type="PROSITE" id="PS51355">
    <property type="entry name" value="GLUTATHIONE_PEROXID_3"/>
    <property type="match status" value="1"/>
</dbReference>
<keyword evidence="6" id="KW-0732">Signal</keyword>
<accession>A0A1I6H2L7</accession>
<sequence>MRAFFALLATFLVSANAALAFTFPSIDGGNIDLDAWKGRPVLIANTASLCAYTPQYDGLQALYDAYKDKGLIVLAVPSDDFKQELASADQVKEFCAVNFNLNLPMTMVTKVRGSQAHPFYKDVKAKTGFAPRWNFNKVLLDQNGNVVATFGSNAKPMGASIRSQIDALLAGS</sequence>
<reference evidence="9" key="1">
    <citation type="submission" date="2016-10" db="EMBL/GenBank/DDBJ databases">
        <authorList>
            <person name="Varghese N."/>
            <person name="Submissions S."/>
        </authorList>
    </citation>
    <scope>NUCLEOTIDE SEQUENCE [LARGE SCALE GENOMIC DNA]</scope>
    <source>
        <strain evidence="9">DSM 26921</strain>
    </source>
</reference>
<name>A0A1I6H2L7_9RHOB</name>
<dbReference type="GO" id="GO:0034599">
    <property type="term" value="P:cellular response to oxidative stress"/>
    <property type="evidence" value="ECO:0007669"/>
    <property type="project" value="TreeGrafter"/>
</dbReference>
<evidence type="ECO:0000256" key="4">
    <source>
        <dbReference type="PIRSR" id="PIRSR000303-1"/>
    </source>
</evidence>
<gene>
    <name evidence="8" type="ORF">SAMN04488002_2380</name>
</gene>
<dbReference type="PROSITE" id="PS00460">
    <property type="entry name" value="GLUTATHIONE_PEROXID_1"/>
    <property type="match status" value="1"/>
</dbReference>
<evidence type="ECO:0000256" key="5">
    <source>
        <dbReference type="RuleBase" id="RU000499"/>
    </source>
</evidence>
<evidence type="ECO:0000313" key="8">
    <source>
        <dbReference type="EMBL" id="SFR48567.1"/>
    </source>
</evidence>
<dbReference type="GO" id="GO:0004601">
    <property type="term" value="F:peroxidase activity"/>
    <property type="evidence" value="ECO:0007669"/>
    <property type="project" value="UniProtKB-KW"/>
</dbReference>
<dbReference type="EMBL" id="FOYO01000001">
    <property type="protein sequence ID" value="SFR48567.1"/>
    <property type="molecule type" value="Genomic_DNA"/>
</dbReference>
<evidence type="ECO:0000256" key="1">
    <source>
        <dbReference type="ARBA" id="ARBA00006926"/>
    </source>
</evidence>
<dbReference type="CDD" id="cd00340">
    <property type="entry name" value="GSH_Peroxidase"/>
    <property type="match status" value="1"/>
</dbReference>
<proteinExistence type="inferred from homology"/>
<keyword evidence="2 5" id="KW-0575">Peroxidase</keyword>
<dbReference type="InterPro" id="IPR036249">
    <property type="entry name" value="Thioredoxin-like_sf"/>
</dbReference>
<comment type="similarity">
    <text evidence="1 5">Belongs to the glutathione peroxidase family.</text>
</comment>
<dbReference type="OrthoDB" id="9785502at2"/>
<evidence type="ECO:0000259" key="7">
    <source>
        <dbReference type="PROSITE" id="PS51352"/>
    </source>
</evidence>
<dbReference type="SUPFAM" id="SSF52833">
    <property type="entry name" value="Thioredoxin-like"/>
    <property type="match status" value="1"/>
</dbReference>
<evidence type="ECO:0000256" key="3">
    <source>
        <dbReference type="ARBA" id="ARBA00023002"/>
    </source>
</evidence>
<dbReference type="Gene3D" id="3.40.30.10">
    <property type="entry name" value="Glutaredoxin"/>
    <property type="match status" value="1"/>
</dbReference>
<feature type="active site" evidence="4">
    <location>
        <position position="50"/>
    </location>
</feature>
<protein>
    <recommendedName>
        <fullName evidence="5">Glutathione peroxidase</fullName>
    </recommendedName>
</protein>
<organism evidence="8 9">
    <name type="scientific">Litoreibacter janthinus</name>
    <dbReference type="NCBI Taxonomy" id="670154"/>
    <lineage>
        <taxon>Bacteria</taxon>
        <taxon>Pseudomonadati</taxon>
        <taxon>Pseudomonadota</taxon>
        <taxon>Alphaproteobacteria</taxon>
        <taxon>Rhodobacterales</taxon>
        <taxon>Roseobacteraceae</taxon>
        <taxon>Litoreibacter</taxon>
    </lineage>
</organism>
<dbReference type="STRING" id="670154.SAMN04488002_2380"/>
<evidence type="ECO:0000256" key="2">
    <source>
        <dbReference type="ARBA" id="ARBA00022559"/>
    </source>
</evidence>
<evidence type="ECO:0000256" key="6">
    <source>
        <dbReference type="SAM" id="SignalP"/>
    </source>
</evidence>
<dbReference type="InterPro" id="IPR013766">
    <property type="entry name" value="Thioredoxin_domain"/>
</dbReference>